<dbReference type="PANTHER" id="PTHR36113">
    <property type="entry name" value="LYASE, PUTATIVE-RELATED-RELATED"/>
    <property type="match status" value="1"/>
</dbReference>
<proteinExistence type="predicted"/>
<keyword evidence="4" id="KW-1185">Reference proteome</keyword>
<protein>
    <submittedName>
        <fullName evidence="3">Glyoxalase</fullName>
    </submittedName>
</protein>
<dbReference type="AlphaFoldDB" id="A0A3N9XUC6"/>
<dbReference type="CDD" id="cd06587">
    <property type="entry name" value="VOC"/>
    <property type="match status" value="1"/>
</dbReference>
<dbReference type="PROSITE" id="PS51819">
    <property type="entry name" value="VOC"/>
    <property type="match status" value="1"/>
</dbReference>
<dbReference type="Proteomes" id="UP000266889">
    <property type="component" value="Unassembled WGS sequence"/>
</dbReference>
<dbReference type="InterPro" id="IPR004360">
    <property type="entry name" value="Glyas_Fos-R_dOase_dom"/>
</dbReference>
<feature type="domain" description="VOC" evidence="2">
    <location>
        <begin position="7"/>
        <end position="130"/>
    </location>
</feature>
<dbReference type="InterPro" id="IPR029068">
    <property type="entry name" value="Glyas_Bleomycin-R_OHBP_Dase"/>
</dbReference>
<dbReference type="RefSeq" id="WP_124855612.1">
    <property type="nucleotide sequence ID" value="NZ_JBEXWX010000030.1"/>
</dbReference>
<dbReference type="Pfam" id="PF00903">
    <property type="entry name" value="Glyoxalase"/>
    <property type="match status" value="1"/>
</dbReference>
<accession>A0A3N9XUC6</accession>
<dbReference type="OrthoDB" id="115162at2"/>
<evidence type="ECO:0000313" key="3">
    <source>
        <dbReference type="EMBL" id="RQX10447.1"/>
    </source>
</evidence>
<evidence type="ECO:0000256" key="1">
    <source>
        <dbReference type="ARBA" id="ARBA00022723"/>
    </source>
</evidence>
<dbReference type="GO" id="GO:0046872">
    <property type="term" value="F:metal ion binding"/>
    <property type="evidence" value="ECO:0007669"/>
    <property type="project" value="UniProtKB-KW"/>
</dbReference>
<organism evidence="3 4">
    <name type="scientific">Micromonospora arida</name>
    <dbReference type="NCBI Taxonomy" id="2203715"/>
    <lineage>
        <taxon>Bacteria</taxon>
        <taxon>Bacillati</taxon>
        <taxon>Actinomycetota</taxon>
        <taxon>Actinomycetes</taxon>
        <taxon>Micromonosporales</taxon>
        <taxon>Micromonosporaceae</taxon>
        <taxon>Micromonospora</taxon>
    </lineage>
</organism>
<dbReference type="InterPro" id="IPR051332">
    <property type="entry name" value="Fosfomycin_Res_Enzymes"/>
</dbReference>
<reference evidence="3 4" key="1">
    <citation type="submission" date="2018-05" db="EMBL/GenBank/DDBJ databases">
        <title>Micromonospora from Atacama Desert.</title>
        <authorList>
            <person name="Carro L."/>
            <person name="Goodfellow M."/>
            <person name="Klenk H.-P."/>
        </authorList>
    </citation>
    <scope>NUCLEOTIDE SEQUENCE [LARGE SCALE GENOMIC DNA]</scope>
    <source>
        <strain evidence="3 4">LB32</strain>
    </source>
</reference>
<keyword evidence="1" id="KW-0479">Metal-binding</keyword>
<evidence type="ECO:0000313" key="4">
    <source>
        <dbReference type="Proteomes" id="UP000266889"/>
    </source>
</evidence>
<dbReference type="EMBL" id="QGSY01000157">
    <property type="protein sequence ID" value="RQX10447.1"/>
    <property type="molecule type" value="Genomic_DNA"/>
</dbReference>
<dbReference type="PANTHER" id="PTHR36113:SF6">
    <property type="entry name" value="FOSFOMYCIN RESISTANCE PROTEIN FOSX"/>
    <property type="match status" value="1"/>
</dbReference>
<sequence>MTDQSITTGHVGLNVTDLDRSLDFYRQALDIEVIGRSDVDGRRYGFLGRDDLLMITLWQQSGAPFAADRAGLHHLSFQVADVPALNEVERRLRGLGADIRDDNGVPGELAAAGQLFCYDPDGIRLEVYAVQRPPRPATATGDGPPCGFF</sequence>
<comment type="caution">
    <text evidence="3">The sequence shown here is derived from an EMBL/GenBank/DDBJ whole genome shotgun (WGS) entry which is preliminary data.</text>
</comment>
<gene>
    <name evidence="3" type="ORF">DLJ58_11390</name>
</gene>
<dbReference type="InterPro" id="IPR037523">
    <property type="entry name" value="VOC_core"/>
</dbReference>
<evidence type="ECO:0000259" key="2">
    <source>
        <dbReference type="PROSITE" id="PS51819"/>
    </source>
</evidence>
<dbReference type="SUPFAM" id="SSF54593">
    <property type="entry name" value="Glyoxalase/Bleomycin resistance protein/Dihydroxybiphenyl dioxygenase"/>
    <property type="match status" value="1"/>
</dbReference>
<name>A0A3N9XUC6_9ACTN</name>
<dbReference type="Gene3D" id="3.10.180.10">
    <property type="entry name" value="2,3-Dihydroxybiphenyl 1,2-Dioxygenase, domain 1"/>
    <property type="match status" value="1"/>
</dbReference>